<sequence length="807" mass="89539">MLISLISPSFLPLILIFPPSSPSPSPPFLTSPPSPAAEILLYPCPQRALLWLRGMELQPLDGDVMLLSCLDPKDVDGARVMMCAGEDFRFPFACEGWVGVEHHCTADPPQPNNTVIKYKWEIPVLMSTPRKTAILYECKPMYRWASGWSVRHTQCEKASWTPVEDTCVEDVSTAGAACLERPPLPPGAKEKESIVINGTERGILYECDDGLSWSDARELQAAQCVGGTWTAVEESCISEEACPTPSAWPPRAVANRSFIISGVEAAVMYTCEPGYEWASGQLVLFSQCVDGNWTLINDSCQPEPASPSTPAVVCYEDPHPPCFARAAETWKEGGFKVAIMYICDDGFKWWSRQQIQASHCINGSWTPVDDNCIPDESELSPCQFEPPANAVLVRRDPRRCTEIPAVIGYYECAEGYSWLSGAQYHEAHCIGRLWKPILDLCVADCGALPRDCSDIASLGFEDSDIFRVFSSGSLTDLPTMVTIINIKYWRALLNLSRDMAGARRPLVFQFLMTLDGVLWHHATFGPVILGDDLMIEELGEYHGNAGNAFWEGENSTNFEALSNWWRNMQHLGEEGNTLHWPPLENGNRSLQKAMLRFRPAEFDSAISCPPLVGFWPNTSYVSIPLSRAPGQTITQACWPLVQTMTCTCNLNGSPTWEGSIDPDCSVDCPDYFIKSRDGHRCYNVSSGGDAHGFLGAAQRCAEMNASLAIFYDAEDLDDVIPDGRPYYTMHRARGYIITPDIPAYTPCLQSPCWPTRDKKCIVVDRIGTYAAHSCFDEEIGYVCMTPGESLVWRAAGTERRTLLQTFC</sequence>
<evidence type="ECO:0000256" key="3">
    <source>
        <dbReference type="SAM" id="SignalP"/>
    </source>
</evidence>
<organism evidence="5 6">
    <name type="scientific">Penaeus vannamei</name>
    <name type="common">Whiteleg shrimp</name>
    <name type="synonym">Litopenaeus vannamei</name>
    <dbReference type="NCBI Taxonomy" id="6689"/>
    <lineage>
        <taxon>Eukaryota</taxon>
        <taxon>Metazoa</taxon>
        <taxon>Ecdysozoa</taxon>
        <taxon>Arthropoda</taxon>
        <taxon>Crustacea</taxon>
        <taxon>Multicrustacea</taxon>
        <taxon>Malacostraca</taxon>
        <taxon>Eumalacostraca</taxon>
        <taxon>Eucarida</taxon>
        <taxon>Decapoda</taxon>
        <taxon>Dendrobranchiata</taxon>
        <taxon>Penaeoidea</taxon>
        <taxon>Penaeidae</taxon>
        <taxon>Penaeus</taxon>
    </lineage>
</organism>
<accession>A0A3R7SYG5</accession>
<dbReference type="InterPro" id="IPR000436">
    <property type="entry name" value="Sushi_SCR_CCP_dom"/>
</dbReference>
<comment type="caution">
    <text evidence="2">Lacks conserved residue(s) required for the propagation of feature annotation.</text>
</comment>
<evidence type="ECO:0000313" key="5">
    <source>
        <dbReference type="EMBL" id="ROT81333.1"/>
    </source>
</evidence>
<evidence type="ECO:0000313" key="6">
    <source>
        <dbReference type="Proteomes" id="UP000283509"/>
    </source>
</evidence>
<dbReference type="EMBL" id="QCYY01000990">
    <property type="protein sequence ID" value="ROT81333.1"/>
    <property type="molecule type" value="Genomic_DNA"/>
</dbReference>
<reference evidence="5 6" key="1">
    <citation type="submission" date="2018-04" db="EMBL/GenBank/DDBJ databases">
        <authorList>
            <person name="Zhang X."/>
            <person name="Yuan J."/>
            <person name="Li F."/>
            <person name="Xiang J."/>
        </authorList>
    </citation>
    <scope>NUCLEOTIDE SEQUENCE [LARGE SCALE GENOMIC DNA]</scope>
    <source>
        <tissue evidence="5">Muscle</tissue>
    </source>
</reference>
<comment type="caution">
    <text evidence="5">The sequence shown here is derived from an EMBL/GenBank/DDBJ whole genome shotgun (WGS) entry which is preliminary data.</text>
</comment>
<feature type="signal peptide" evidence="3">
    <location>
        <begin position="1"/>
        <end position="16"/>
    </location>
</feature>
<feature type="chain" id="PRO_5018523175" description="Sushi domain-containing protein" evidence="3">
    <location>
        <begin position="17"/>
        <end position="807"/>
    </location>
</feature>
<keyword evidence="1" id="KW-1015">Disulfide bond</keyword>
<evidence type="ECO:0000256" key="2">
    <source>
        <dbReference type="PROSITE-ProRule" id="PRU00302"/>
    </source>
</evidence>
<name>A0A3R7SYG5_PENVA</name>
<gene>
    <name evidence="5" type="ORF">C7M84_025515</name>
</gene>
<proteinExistence type="predicted"/>
<protein>
    <recommendedName>
        <fullName evidence="4">Sushi domain-containing protein</fullName>
    </recommendedName>
</protein>
<feature type="domain" description="Sushi" evidence="4">
    <location>
        <begin position="240"/>
        <end position="302"/>
    </location>
</feature>
<dbReference type="Proteomes" id="UP000283509">
    <property type="component" value="Unassembled WGS sequence"/>
</dbReference>
<keyword evidence="3" id="KW-0732">Signal</keyword>
<keyword evidence="6" id="KW-1185">Reference proteome</keyword>
<reference evidence="5 6" key="2">
    <citation type="submission" date="2019-01" db="EMBL/GenBank/DDBJ databases">
        <title>The decoding of complex shrimp genome reveals the adaptation for benthos swimmer, frequently molting mechanism and breeding impact on genome.</title>
        <authorList>
            <person name="Sun Y."/>
            <person name="Gao Y."/>
            <person name="Yu Y."/>
        </authorList>
    </citation>
    <scope>NUCLEOTIDE SEQUENCE [LARGE SCALE GENOMIC DNA]</scope>
    <source>
        <tissue evidence="5">Muscle</tissue>
    </source>
</reference>
<dbReference type="AlphaFoldDB" id="A0A3R7SYG5"/>
<dbReference type="PROSITE" id="PS50923">
    <property type="entry name" value="SUSHI"/>
    <property type="match status" value="1"/>
</dbReference>
<keyword evidence="2" id="KW-0768">Sushi</keyword>
<evidence type="ECO:0000259" key="4">
    <source>
        <dbReference type="PROSITE" id="PS50923"/>
    </source>
</evidence>
<evidence type="ECO:0000256" key="1">
    <source>
        <dbReference type="ARBA" id="ARBA00023157"/>
    </source>
</evidence>